<accession>A0A0M0K9R8</accession>
<evidence type="ECO:0000313" key="3">
    <source>
        <dbReference type="Proteomes" id="UP000037460"/>
    </source>
</evidence>
<keyword evidence="2" id="KW-0449">Lipoprotein</keyword>
<feature type="region of interest" description="Disordered" evidence="1">
    <location>
        <begin position="370"/>
        <end position="394"/>
    </location>
</feature>
<protein>
    <submittedName>
        <fullName evidence="2">Putative lipoprotein</fullName>
    </submittedName>
</protein>
<dbReference type="Proteomes" id="UP000037460">
    <property type="component" value="Unassembled WGS sequence"/>
</dbReference>
<evidence type="ECO:0000256" key="1">
    <source>
        <dbReference type="SAM" id="MobiDB-lite"/>
    </source>
</evidence>
<dbReference type="AlphaFoldDB" id="A0A0M0K9R8"/>
<reference evidence="3" key="1">
    <citation type="journal article" date="2015" name="PLoS Genet.">
        <title>Genome Sequence and Transcriptome Analyses of Chrysochromulina tobin: Metabolic Tools for Enhanced Algal Fitness in the Prominent Order Prymnesiales (Haptophyceae).</title>
        <authorList>
            <person name="Hovde B.T."/>
            <person name="Deodato C.R."/>
            <person name="Hunsperger H.M."/>
            <person name="Ryken S.A."/>
            <person name="Yost W."/>
            <person name="Jha R.K."/>
            <person name="Patterson J."/>
            <person name="Monnat R.J. Jr."/>
            <person name="Barlow S.B."/>
            <person name="Starkenburg S.R."/>
            <person name="Cattolico R.A."/>
        </authorList>
    </citation>
    <scope>NUCLEOTIDE SEQUENCE</scope>
    <source>
        <strain evidence="3">CCMP291</strain>
    </source>
</reference>
<keyword evidence="3" id="KW-1185">Reference proteome</keyword>
<gene>
    <name evidence="2" type="ORF">Ctob_016647</name>
</gene>
<evidence type="ECO:0000313" key="2">
    <source>
        <dbReference type="EMBL" id="KOO35534.1"/>
    </source>
</evidence>
<organism evidence="2 3">
    <name type="scientific">Chrysochromulina tobinii</name>
    <dbReference type="NCBI Taxonomy" id="1460289"/>
    <lineage>
        <taxon>Eukaryota</taxon>
        <taxon>Haptista</taxon>
        <taxon>Haptophyta</taxon>
        <taxon>Prymnesiophyceae</taxon>
        <taxon>Prymnesiales</taxon>
        <taxon>Chrysochromulinaceae</taxon>
        <taxon>Chrysochromulina</taxon>
    </lineage>
</organism>
<feature type="non-terminal residue" evidence="2">
    <location>
        <position position="1"/>
    </location>
</feature>
<name>A0A0M0K9R8_9EUKA</name>
<feature type="non-terminal residue" evidence="2">
    <location>
        <position position="744"/>
    </location>
</feature>
<proteinExistence type="predicted"/>
<dbReference type="PANTHER" id="PTHR41339:SF1">
    <property type="entry name" value="SECRETED PROTEIN"/>
    <property type="match status" value="1"/>
</dbReference>
<dbReference type="PANTHER" id="PTHR41339">
    <property type="entry name" value="LIPL48"/>
    <property type="match status" value="1"/>
</dbReference>
<feature type="region of interest" description="Disordered" evidence="1">
    <location>
        <begin position="314"/>
        <end position="346"/>
    </location>
</feature>
<sequence length="744" mass="80436">NLILANVATHPGIRIDTCSSGGSAAPSIVSVLPANASASLDTYLFFSSNNIIESPTAGFQIVSPCTGTAPNFTNTDPLIFGGTFTETSMVPIDPRPACGSAAYSNVDPVPNGDAFFSPTTYKGAFGSVNWLDGWSFFNLPNRPGFVSSTFTCPSAADRDDSVALCGTLSADRMLYSGALYVLTCQMFVPSGITLGHSGGRDHLRLAGGCRWRRCASPDHREGRLSARKGLCDYADHLHCLQPHRVVVVVGGDGRVYRRAYRARDERQVGWAHPARQRADQRGDHRDHRGHHRENVWWHQPDRVVGLPAVRARVARRRGRGRGQRDQRHHLRRRGLRHRRRPLRGGLQRRRRLRVLRRHGERQVPVGALRGGRRLRHGPGLHWQGPVPVRHGGPEWRPLDGDRLGPRLESGRDPALAPGLLLVHLDRRRHRHWRAHGRADPRQRRHGWQVRQRHPRFPELERPPLRGLRLDAELHADAAGGVGQHFEPRLLLLLGQQHHRHGDDCVAVRSARRWLRRRGLHSRGHVDGAVNATTDLAEGSATFNPLPSATGAACTGTVDAPPNGDAFFSSVTCKGAFGSSTDNWLAGYSLLACTSKMAGSTCSGVPASNFAPLGSSVVAIGGTLTSSLALVSGTSYLLTSQLFVSSGFALNIFAGTTVYALPAASPTSAPAIVVLKGGYIVASGSATMPITFTTVLAEAALVSSATATTDSNYNAITLGERGKWGGLILLGNAPTNMPTTTEIEG</sequence>
<dbReference type="EMBL" id="JWZX01000831">
    <property type="protein sequence ID" value="KOO35534.1"/>
    <property type="molecule type" value="Genomic_DNA"/>
</dbReference>
<comment type="caution">
    <text evidence="2">The sequence shown here is derived from an EMBL/GenBank/DDBJ whole genome shotgun (WGS) entry which is preliminary data.</text>
</comment>